<dbReference type="EMBL" id="JAACJL010000061">
    <property type="protein sequence ID" value="KAF4609567.1"/>
    <property type="molecule type" value="Genomic_DNA"/>
</dbReference>
<feature type="compositionally biased region" description="Polar residues" evidence="1">
    <location>
        <begin position="207"/>
        <end position="222"/>
    </location>
</feature>
<name>A0A8H4VHQ1_9AGAR</name>
<accession>A0A8H4VHQ1</accession>
<feature type="region of interest" description="Disordered" evidence="1">
    <location>
        <begin position="196"/>
        <end position="247"/>
    </location>
</feature>
<gene>
    <name evidence="2" type="ORF">D9613_012292</name>
</gene>
<organism evidence="2 3">
    <name type="scientific">Agrocybe pediades</name>
    <dbReference type="NCBI Taxonomy" id="84607"/>
    <lineage>
        <taxon>Eukaryota</taxon>
        <taxon>Fungi</taxon>
        <taxon>Dikarya</taxon>
        <taxon>Basidiomycota</taxon>
        <taxon>Agaricomycotina</taxon>
        <taxon>Agaricomycetes</taxon>
        <taxon>Agaricomycetidae</taxon>
        <taxon>Agaricales</taxon>
        <taxon>Agaricineae</taxon>
        <taxon>Strophariaceae</taxon>
        <taxon>Agrocybe</taxon>
    </lineage>
</organism>
<dbReference type="AlphaFoldDB" id="A0A8H4VHQ1"/>
<feature type="compositionally biased region" description="Low complexity" evidence="1">
    <location>
        <begin position="15"/>
        <end position="27"/>
    </location>
</feature>
<proteinExistence type="predicted"/>
<keyword evidence="3" id="KW-1185">Reference proteome</keyword>
<reference evidence="2 3" key="1">
    <citation type="submission" date="2019-12" db="EMBL/GenBank/DDBJ databases">
        <authorList>
            <person name="Floudas D."/>
            <person name="Bentzer J."/>
            <person name="Ahren D."/>
            <person name="Johansson T."/>
            <person name="Persson P."/>
            <person name="Tunlid A."/>
        </authorList>
    </citation>
    <scope>NUCLEOTIDE SEQUENCE [LARGE SCALE GENOMIC DNA]</scope>
    <source>
        <strain evidence="2 3">CBS 102.39</strain>
    </source>
</reference>
<comment type="caution">
    <text evidence="2">The sequence shown here is derived from an EMBL/GenBank/DDBJ whole genome shotgun (WGS) entry which is preliminary data.</text>
</comment>
<protein>
    <submittedName>
        <fullName evidence="2">Uncharacterized protein</fullName>
    </submittedName>
</protein>
<feature type="compositionally biased region" description="Polar residues" evidence="1">
    <location>
        <begin position="234"/>
        <end position="247"/>
    </location>
</feature>
<dbReference type="Proteomes" id="UP000521872">
    <property type="component" value="Unassembled WGS sequence"/>
</dbReference>
<sequence length="348" mass="36712">MTSFLRKKNKQDSPTKSANAASVTSSTSPPPLFARFATTAQKDGGTARMVSGPMMLSSQRKDLPQRGLSGNGFGYSSTSLAAGSRDGDATYIRKMPESHQPPPPASRVNPSSPKSPRPDSRLFVDKPLPPPAPDAPITSTVPAVGRRATAAQSPGPPPVFQNQPIRGRASLDNYVPDTARNQPLQRAGSAQAQYAPYKFAPTPPPKTNGSISKPSMGNGPSSQGPPPAFARQHLPTSGNLTSQTLSPRFNHATLDGVNGIGGELPAKRMSLVADVQRTPMSDRAIDLPPEAALFQRTLFPGQDDLLGGGKLTMSQISSCRENLVSGQHPDVDKLVGCYTCGRLELGKT</sequence>
<feature type="region of interest" description="Disordered" evidence="1">
    <location>
        <begin position="1"/>
        <end position="167"/>
    </location>
</feature>
<evidence type="ECO:0000313" key="2">
    <source>
        <dbReference type="EMBL" id="KAF4609567.1"/>
    </source>
</evidence>
<evidence type="ECO:0000256" key="1">
    <source>
        <dbReference type="SAM" id="MobiDB-lite"/>
    </source>
</evidence>
<evidence type="ECO:0000313" key="3">
    <source>
        <dbReference type="Proteomes" id="UP000521872"/>
    </source>
</evidence>